<dbReference type="OrthoDB" id="3173376at2"/>
<evidence type="ECO:0000256" key="2">
    <source>
        <dbReference type="ARBA" id="ARBA00023125"/>
    </source>
</evidence>
<dbReference type="InterPro" id="IPR001647">
    <property type="entry name" value="HTH_TetR"/>
</dbReference>
<evidence type="ECO:0000256" key="1">
    <source>
        <dbReference type="ARBA" id="ARBA00023015"/>
    </source>
</evidence>
<reference evidence="6 7" key="1">
    <citation type="submission" date="2016-12" db="EMBL/GenBank/DDBJ databases">
        <title>The draft genome sequence of Actinophytocola sp. 11-183.</title>
        <authorList>
            <person name="Wang W."/>
            <person name="Yuan L."/>
        </authorList>
    </citation>
    <scope>NUCLEOTIDE SEQUENCE [LARGE SCALE GENOMIC DNA]</scope>
    <source>
        <strain evidence="6 7">11-183</strain>
    </source>
</reference>
<protein>
    <recommendedName>
        <fullName evidence="5">HTH tetR-type domain-containing protein</fullName>
    </recommendedName>
</protein>
<feature type="domain" description="HTH tetR-type" evidence="5">
    <location>
        <begin position="20"/>
        <end position="81"/>
    </location>
</feature>
<dbReference type="InterPro" id="IPR009057">
    <property type="entry name" value="Homeodomain-like_sf"/>
</dbReference>
<dbReference type="SUPFAM" id="SSF46689">
    <property type="entry name" value="Homeodomain-like"/>
    <property type="match status" value="1"/>
</dbReference>
<evidence type="ECO:0000313" key="6">
    <source>
        <dbReference type="EMBL" id="OLF15023.1"/>
    </source>
</evidence>
<dbReference type="SUPFAM" id="SSF48498">
    <property type="entry name" value="Tetracyclin repressor-like, C-terminal domain"/>
    <property type="match status" value="1"/>
</dbReference>
<dbReference type="GO" id="GO:0003700">
    <property type="term" value="F:DNA-binding transcription factor activity"/>
    <property type="evidence" value="ECO:0007669"/>
    <property type="project" value="TreeGrafter"/>
</dbReference>
<keyword evidence="1" id="KW-0805">Transcription regulation</keyword>
<keyword evidence="2 4" id="KW-0238">DNA-binding</keyword>
<keyword evidence="3" id="KW-0804">Transcription</keyword>
<dbReference type="PANTHER" id="PTHR30055:SF220">
    <property type="entry name" value="TETR-FAMILY REGULATORY PROTEIN"/>
    <property type="match status" value="1"/>
</dbReference>
<feature type="DNA-binding region" description="H-T-H motif" evidence="4">
    <location>
        <begin position="44"/>
        <end position="63"/>
    </location>
</feature>
<dbReference type="EMBL" id="MSIE01000046">
    <property type="protein sequence ID" value="OLF15023.1"/>
    <property type="molecule type" value="Genomic_DNA"/>
</dbReference>
<dbReference type="PANTHER" id="PTHR30055">
    <property type="entry name" value="HTH-TYPE TRANSCRIPTIONAL REGULATOR RUTR"/>
    <property type="match status" value="1"/>
</dbReference>
<sequence>MPQEGKRIKGSAGERAQARDRLRAELLSAARALADESAGFDSVTVRSVADRVGYTAPIVYQYFANKRALLVGLVDVGFAELADRLGRAQCPEEYARLGGPLLAVATAYWEFAAENPHLYRLMHTLPDVPFGTPEAPAAARECFGVLKAAADLGAPDHPAAKFDGDAVADLLWAHLHGLVSLALDGRIKGGPGRARDLLRDLTISFAGIPMPVE</sequence>
<gene>
    <name evidence="6" type="ORF">BU204_24310</name>
</gene>
<dbReference type="GO" id="GO:0000976">
    <property type="term" value="F:transcription cis-regulatory region binding"/>
    <property type="evidence" value="ECO:0007669"/>
    <property type="project" value="TreeGrafter"/>
</dbReference>
<dbReference type="Proteomes" id="UP000185596">
    <property type="component" value="Unassembled WGS sequence"/>
</dbReference>
<keyword evidence="7" id="KW-1185">Reference proteome</keyword>
<evidence type="ECO:0000259" key="5">
    <source>
        <dbReference type="PROSITE" id="PS50977"/>
    </source>
</evidence>
<dbReference type="PROSITE" id="PS50977">
    <property type="entry name" value="HTH_TETR_2"/>
    <property type="match status" value="1"/>
</dbReference>
<dbReference type="Gene3D" id="1.10.357.10">
    <property type="entry name" value="Tetracycline Repressor, domain 2"/>
    <property type="match status" value="1"/>
</dbReference>
<dbReference type="STRING" id="1912961.BU204_24310"/>
<organism evidence="6 7">
    <name type="scientific">Actinophytocola xanthii</name>
    <dbReference type="NCBI Taxonomy" id="1912961"/>
    <lineage>
        <taxon>Bacteria</taxon>
        <taxon>Bacillati</taxon>
        <taxon>Actinomycetota</taxon>
        <taxon>Actinomycetes</taxon>
        <taxon>Pseudonocardiales</taxon>
        <taxon>Pseudonocardiaceae</taxon>
    </lineage>
</organism>
<evidence type="ECO:0000313" key="7">
    <source>
        <dbReference type="Proteomes" id="UP000185596"/>
    </source>
</evidence>
<evidence type="ECO:0000256" key="3">
    <source>
        <dbReference type="ARBA" id="ARBA00023163"/>
    </source>
</evidence>
<dbReference type="RefSeq" id="WP_075128052.1">
    <property type="nucleotide sequence ID" value="NZ_MSIE01000046.1"/>
</dbReference>
<proteinExistence type="predicted"/>
<dbReference type="Pfam" id="PF00440">
    <property type="entry name" value="TetR_N"/>
    <property type="match status" value="1"/>
</dbReference>
<dbReference type="InterPro" id="IPR025996">
    <property type="entry name" value="MT1864/Rv1816-like_C"/>
</dbReference>
<dbReference type="Pfam" id="PF13305">
    <property type="entry name" value="TetR_C_33"/>
    <property type="match status" value="1"/>
</dbReference>
<evidence type="ECO:0000256" key="4">
    <source>
        <dbReference type="PROSITE-ProRule" id="PRU00335"/>
    </source>
</evidence>
<accession>A0A1Q8CKZ2</accession>
<name>A0A1Q8CKZ2_9PSEU</name>
<dbReference type="InterPro" id="IPR050109">
    <property type="entry name" value="HTH-type_TetR-like_transc_reg"/>
</dbReference>
<dbReference type="InterPro" id="IPR036271">
    <property type="entry name" value="Tet_transcr_reg_TetR-rel_C_sf"/>
</dbReference>
<comment type="caution">
    <text evidence="6">The sequence shown here is derived from an EMBL/GenBank/DDBJ whole genome shotgun (WGS) entry which is preliminary data.</text>
</comment>
<dbReference type="AlphaFoldDB" id="A0A1Q8CKZ2"/>